<dbReference type="EMBL" id="JAUSTB010000017">
    <property type="protein sequence ID" value="MDQ0147751.1"/>
    <property type="molecule type" value="Genomic_DNA"/>
</dbReference>
<dbReference type="Proteomes" id="UP001239267">
    <property type="component" value="Unassembled WGS sequence"/>
</dbReference>
<feature type="signal peptide" evidence="1">
    <location>
        <begin position="1"/>
        <end position="21"/>
    </location>
</feature>
<accession>A0AAJ1SVI8</accession>
<protein>
    <recommendedName>
        <fullName evidence="4">Lipoprotein</fullName>
    </recommendedName>
</protein>
<keyword evidence="3" id="KW-1185">Reference proteome</keyword>
<proteinExistence type="predicted"/>
<feature type="chain" id="PRO_5042515617" description="Lipoprotein" evidence="1">
    <location>
        <begin position="22"/>
        <end position="156"/>
    </location>
</feature>
<comment type="caution">
    <text evidence="2">The sequence shown here is derived from an EMBL/GenBank/DDBJ whole genome shotgun (WGS) entry which is preliminary data.</text>
</comment>
<keyword evidence="1" id="KW-0732">Signal</keyword>
<organism evidence="2 3">
    <name type="scientific">Pseudarthrobacter niigatensis</name>
    <dbReference type="NCBI Taxonomy" id="369935"/>
    <lineage>
        <taxon>Bacteria</taxon>
        <taxon>Bacillati</taxon>
        <taxon>Actinomycetota</taxon>
        <taxon>Actinomycetes</taxon>
        <taxon>Micrococcales</taxon>
        <taxon>Micrococcaceae</taxon>
        <taxon>Pseudarthrobacter</taxon>
    </lineage>
</organism>
<evidence type="ECO:0000313" key="2">
    <source>
        <dbReference type="EMBL" id="MDQ0147751.1"/>
    </source>
</evidence>
<dbReference type="RefSeq" id="WP_307362277.1">
    <property type="nucleotide sequence ID" value="NZ_JAUSTB010000017.1"/>
</dbReference>
<gene>
    <name evidence="2" type="ORF">J2T23_003679</name>
</gene>
<evidence type="ECO:0008006" key="4">
    <source>
        <dbReference type="Google" id="ProtNLM"/>
    </source>
</evidence>
<dbReference type="PROSITE" id="PS51257">
    <property type="entry name" value="PROKAR_LIPOPROTEIN"/>
    <property type="match status" value="1"/>
</dbReference>
<sequence length="156" mass="16796">MKPVNSTTKLFRLMPALALSAALLTGCYNHSEGDHDPVALGADLNVSGLQLRSVLIVTSGQNEPGRVLGTIFNTTATDIQMVLADSDEQLEVKIPALGHLGFDQSPLIFNTTQEPPGARTDLQVRVKGQQEIINVPIQNGTFDQYRPYIPSPSPSS</sequence>
<name>A0AAJ1SVI8_9MICC</name>
<evidence type="ECO:0000313" key="3">
    <source>
        <dbReference type="Proteomes" id="UP001239267"/>
    </source>
</evidence>
<dbReference type="AlphaFoldDB" id="A0AAJ1SVI8"/>
<evidence type="ECO:0000256" key="1">
    <source>
        <dbReference type="SAM" id="SignalP"/>
    </source>
</evidence>
<reference evidence="2 3" key="1">
    <citation type="submission" date="2023-07" db="EMBL/GenBank/DDBJ databases">
        <title>Sorghum-associated microbial communities from plants grown in Nebraska, USA.</title>
        <authorList>
            <person name="Schachtman D."/>
        </authorList>
    </citation>
    <scope>NUCLEOTIDE SEQUENCE [LARGE SCALE GENOMIC DNA]</scope>
    <source>
        <strain evidence="2 3">DS1001</strain>
    </source>
</reference>